<dbReference type="CDD" id="cd00174">
    <property type="entry name" value="SH3"/>
    <property type="match status" value="1"/>
</dbReference>
<dbReference type="STRING" id="1314674.A0A0D7BVC8"/>
<reference evidence="12 13" key="1">
    <citation type="journal article" date="2015" name="Fungal Genet. Biol.">
        <title>Evolution of novel wood decay mechanisms in Agaricales revealed by the genome sequences of Fistulina hepatica and Cylindrobasidium torrendii.</title>
        <authorList>
            <person name="Floudas D."/>
            <person name="Held B.W."/>
            <person name="Riley R."/>
            <person name="Nagy L.G."/>
            <person name="Koehler G."/>
            <person name="Ransdell A.S."/>
            <person name="Younus H."/>
            <person name="Chow J."/>
            <person name="Chiniquy J."/>
            <person name="Lipzen A."/>
            <person name="Tritt A."/>
            <person name="Sun H."/>
            <person name="Haridas S."/>
            <person name="LaButti K."/>
            <person name="Ohm R.A."/>
            <person name="Kues U."/>
            <person name="Blanchette R.A."/>
            <person name="Grigoriev I.V."/>
            <person name="Minto R.E."/>
            <person name="Hibbett D.S."/>
        </authorList>
    </citation>
    <scope>NUCLEOTIDE SEQUENCE [LARGE SCALE GENOMIC DNA]</scope>
    <source>
        <strain evidence="12 13">FP15055 ss-10</strain>
    </source>
</reference>
<sequence length="467" mass="53428">MSSVQSPSSVYSSDRASDVFNGSASRDFCNSFWGGDDGVNILFARMRGAAKTADELKSFWSTRAAIEEEYAKKLLHLGRSTLGQDEIGDVRTILDTVKLETEKMAQAHIDLTQQIRKELEAPCIDLQHRYAEHKHHLQQPLEKKFKLKQMQESYVAKAREKYASDCLRIASYSKQFETAGRDQDRLQQKLARARQTVAANEKDYRNFIEKLREMEREWEADWREFCDHSQDLEEERLDFMKDNLWTYANEVSTVCVADDLSCEAIRTVLDTFEAEKHLESFANQFGSGNTIRSTPAFDDQTDPNTEPTFTLKVARFPRIRKAREERRHIFTPLNENSSEPILQPPPPTPPTQPSPPAPYLAPAAEPPRRMDSVRRFSVPLPEQPVLAGRDPAPSPRPPEHLGGEIMFYVKALYDYTATIDEEFDFQAGDVIAVTATPEDGWWSGELLDEQRREAGRHIFPSNFVTLF</sequence>
<keyword evidence="4" id="KW-0597">Phosphoprotein</keyword>
<dbReference type="GO" id="GO:0005543">
    <property type="term" value="F:phospholipid binding"/>
    <property type="evidence" value="ECO:0007669"/>
    <property type="project" value="TreeGrafter"/>
</dbReference>
<dbReference type="PROSITE" id="PS50002">
    <property type="entry name" value="SH3"/>
    <property type="match status" value="1"/>
</dbReference>
<dbReference type="PROSITE" id="PS51741">
    <property type="entry name" value="F_BAR"/>
    <property type="match status" value="1"/>
</dbReference>
<dbReference type="SUPFAM" id="SSF50044">
    <property type="entry name" value="SH3-domain"/>
    <property type="match status" value="1"/>
</dbReference>
<dbReference type="InterPro" id="IPR001060">
    <property type="entry name" value="FCH_dom"/>
</dbReference>
<dbReference type="InterPro" id="IPR031160">
    <property type="entry name" value="F_BAR_dom"/>
</dbReference>
<evidence type="ECO:0000256" key="3">
    <source>
        <dbReference type="ARBA" id="ARBA00022490"/>
    </source>
</evidence>
<dbReference type="Pfam" id="PF00611">
    <property type="entry name" value="FCH"/>
    <property type="match status" value="1"/>
</dbReference>
<dbReference type="InterPro" id="IPR001452">
    <property type="entry name" value="SH3_domain"/>
</dbReference>
<keyword evidence="7 8" id="KW-0175">Coiled coil</keyword>
<evidence type="ECO:0000256" key="1">
    <source>
        <dbReference type="ARBA" id="ARBA00004245"/>
    </source>
</evidence>
<dbReference type="SMART" id="SM00326">
    <property type="entry name" value="SH3"/>
    <property type="match status" value="1"/>
</dbReference>
<evidence type="ECO:0000256" key="7">
    <source>
        <dbReference type="PROSITE-ProRule" id="PRU01077"/>
    </source>
</evidence>
<evidence type="ECO:0000256" key="9">
    <source>
        <dbReference type="SAM" id="MobiDB-lite"/>
    </source>
</evidence>
<dbReference type="GO" id="GO:0030036">
    <property type="term" value="P:actin cytoskeleton organization"/>
    <property type="evidence" value="ECO:0007669"/>
    <property type="project" value="UniProtKB-ARBA"/>
</dbReference>
<evidence type="ECO:0000256" key="6">
    <source>
        <dbReference type="PROSITE-ProRule" id="PRU00192"/>
    </source>
</evidence>
<keyword evidence="5" id="KW-0206">Cytoskeleton</keyword>
<evidence type="ECO:0000256" key="2">
    <source>
        <dbReference type="ARBA" id="ARBA00022443"/>
    </source>
</evidence>
<feature type="compositionally biased region" description="Pro residues" evidence="9">
    <location>
        <begin position="342"/>
        <end position="359"/>
    </location>
</feature>
<dbReference type="SMART" id="SM00055">
    <property type="entry name" value="FCH"/>
    <property type="match status" value="1"/>
</dbReference>
<evidence type="ECO:0000313" key="12">
    <source>
        <dbReference type="EMBL" id="KIY73581.1"/>
    </source>
</evidence>
<dbReference type="SUPFAM" id="SSF103657">
    <property type="entry name" value="BAR/IMD domain-like"/>
    <property type="match status" value="1"/>
</dbReference>
<protein>
    <recommendedName>
        <fullName evidence="14">SH3 domain-containing protein</fullName>
    </recommendedName>
</protein>
<gene>
    <name evidence="12" type="ORF">CYLTODRAFT_416956</name>
</gene>
<dbReference type="InterPro" id="IPR027267">
    <property type="entry name" value="AH/BAR_dom_sf"/>
</dbReference>
<dbReference type="OrthoDB" id="19092at2759"/>
<proteinExistence type="predicted"/>
<dbReference type="GO" id="GO:0120104">
    <property type="term" value="C:mitotic actomyosin contractile ring, proximal layer"/>
    <property type="evidence" value="ECO:0007669"/>
    <property type="project" value="TreeGrafter"/>
</dbReference>
<accession>A0A0D7BVC8</accession>
<dbReference type="FunFam" id="2.30.30.40:FF:000312">
    <property type="entry name" value="Related to Cell division control protein 15"/>
    <property type="match status" value="1"/>
</dbReference>
<dbReference type="InterPro" id="IPR036028">
    <property type="entry name" value="SH3-like_dom_sf"/>
</dbReference>
<evidence type="ECO:0008006" key="14">
    <source>
        <dbReference type="Google" id="ProtNLM"/>
    </source>
</evidence>
<dbReference type="Gene3D" id="2.30.30.40">
    <property type="entry name" value="SH3 Domains"/>
    <property type="match status" value="1"/>
</dbReference>
<dbReference type="Gene3D" id="1.20.1270.60">
    <property type="entry name" value="Arfaptin homology (AH) domain/BAR domain"/>
    <property type="match status" value="1"/>
</dbReference>
<dbReference type="Proteomes" id="UP000054007">
    <property type="component" value="Unassembled WGS sequence"/>
</dbReference>
<dbReference type="GO" id="GO:0009898">
    <property type="term" value="C:cytoplasmic side of plasma membrane"/>
    <property type="evidence" value="ECO:0007669"/>
    <property type="project" value="TreeGrafter"/>
</dbReference>
<keyword evidence="13" id="KW-1185">Reference proteome</keyword>
<evidence type="ECO:0000256" key="8">
    <source>
        <dbReference type="SAM" id="Coils"/>
    </source>
</evidence>
<dbReference type="Pfam" id="PF00018">
    <property type="entry name" value="SH3_1"/>
    <property type="match status" value="1"/>
</dbReference>
<organism evidence="12 13">
    <name type="scientific">Cylindrobasidium torrendii FP15055 ss-10</name>
    <dbReference type="NCBI Taxonomy" id="1314674"/>
    <lineage>
        <taxon>Eukaryota</taxon>
        <taxon>Fungi</taxon>
        <taxon>Dikarya</taxon>
        <taxon>Basidiomycota</taxon>
        <taxon>Agaricomycotina</taxon>
        <taxon>Agaricomycetes</taxon>
        <taxon>Agaricomycetidae</taxon>
        <taxon>Agaricales</taxon>
        <taxon>Marasmiineae</taxon>
        <taxon>Physalacriaceae</taxon>
        <taxon>Cylindrobasidium</taxon>
    </lineage>
</organism>
<name>A0A0D7BVC8_9AGAR</name>
<dbReference type="PANTHER" id="PTHR23065">
    <property type="entry name" value="PROLINE-SERINE-THREONINE PHOSPHATASE INTERACTING PROTEIN 1"/>
    <property type="match status" value="1"/>
</dbReference>
<keyword evidence="2 6" id="KW-0728">SH3 domain</keyword>
<evidence type="ECO:0000259" key="10">
    <source>
        <dbReference type="PROSITE" id="PS50002"/>
    </source>
</evidence>
<dbReference type="EMBL" id="KN880435">
    <property type="protein sequence ID" value="KIY73581.1"/>
    <property type="molecule type" value="Genomic_DNA"/>
</dbReference>
<keyword evidence="3" id="KW-0963">Cytoplasm</keyword>
<dbReference type="PANTHER" id="PTHR23065:SF7">
    <property type="entry name" value="NOSTRIN, ISOFORM H"/>
    <property type="match status" value="1"/>
</dbReference>
<feature type="coiled-coil region" evidence="8">
    <location>
        <begin position="183"/>
        <end position="217"/>
    </location>
</feature>
<dbReference type="PRINTS" id="PR00452">
    <property type="entry name" value="SH3DOMAIN"/>
</dbReference>
<feature type="region of interest" description="Disordered" evidence="9">
    <location>
        <begin position="329"/>
        <end position="368"/>
    </location>
</feature>
<comment type="subcellular location">
    <subcellularLocation>
        <location evidence="1">Cytoplasm</location>
        <location evidence="1">Cytoskeleton</location>
    </subcellularLocation>
</comment>
<evidence type="ECO:0000313" key="13">
    <source>
        <dbReference type="Proteomes" id="UP000054007"/>
    </source>
</evidence>
<dbReference type="AlphaFoldDB" id="A0A0D7BVC8"/>
<evidence type="ECO:0000256" key="4">
    <source>
        <dbReference type="ARBA" id="ARBA00022553"/>
    </source>
</evidence>
<feature type="domain" description="SH3" evidence="10">
    <location>
        <begin position="404"/>
        <end position="467"/>
    </location>
</feature>
<evidence type="ECO:0000259" key="11">
    <source>
        <dbReference type="PROSITE" id="PS51741"/>
    </source>
</evidence>
<feature type="domain" description="F-BAR" evidence="11">
    <location>
        <begin position="26"/>
        <end position="277"/>
    </location>
</feature>
<evidence type="ECO:0000256" key="5">
    <source>
        <dbReference type="ARBA" id="ARBA00023212"/>
    </source>
</evidence>